<dbReference type="Pfam" id="PF02627">
    <property type="entry name" value="CMD"/>
    <property type="match status" value="1"/>
</dbReference>
<feature type="domain" description="Carboxymuconolactone decarboxylase-like" evidence="1">
    <location>
        <begin position="40"/>
        <end position="98"/>
    </location>
</feature>
<dbReference type="InterPro" id="IPR003779">
    <property type="entry name" value="CMD-like"/>
</dbReference>
<comment type="caution">
    <text evidence="2">The sequence shown here is derived from an EMBL/GenBank/DDBJ whole genome shotgun (WGS) entry which is preliminary data.</text>
</comment>
<dbReference type="AlphaFoldDB" id="A0A1A0W111"/>
<dbReference type="GO" id="GO:0051920">
    <property type="term" value="F:peroxiredoxin activity"/>
    <property type="evidence" value="ECO:0007669"/>
    <property type="project" value="InterPro"/>
</dbReference>
<dbReference type="RefSeq" id="WP_064877122.1">
    <property type="nucleotide sequence ID" value="NZ_LZSX01000003.1"/>
</dbReference>
<dbReference type="InterPro" id="IPR029032">
    <property type="entry name" value="AhpD-like"/>
</dbReference>
<dbReference type="PANTHER" id="PTHR34846:SF11">
    <property type="entry name" value="4-CARBOXYMUCONOLACTONE DECARBOXYLASE FAMILY PROTEIN (AFU_ORTHOLOGUE AFUA_6G11590)"/>
    <property type="match status" value="1"/>
</dbReference>
<dbReference type="EMBL" id="LZSX01000003">
    <property type="protein sequence ID" value="OBB89111.1"/>
    <property type="molecule type" value="Genomic_DNA"/>
</dbReference>
<dbReference type="SUPFAM" id="SSF69118">
    <property type="entry name" value="AhpD-like"/>
    <property type="match status" value="1"/>
</dbReference>
<organism evidence="2 3">
    <name type="scientific">Mycobacterium colombiense</name>
    <dbReference type="NCBI Taxonomy" id="339268"/>
    <lineage>
        <taxon>Bacteria</taxon>
        <taxon>Bacillati</taxon>
        <taxon>Actinomycetota</taxon>
        <taxon>Actinomycetes</taxon>
        <taxon>Mycobacteriales</taxon>
        <taxon>Mycobacteriaceae</taxon>
        <taxon>Mycobacterium</taxon>
        <taxon>Mycobacterium avium complex (MAC)</taxon>
    </lineage>
</organism>
<evidence type="ECO:0000259" key="1">
    <source>
        <dbReference type="Pfam" id="PF02627"/>
    </source>
</evidence>
<evidence type="ECO:0000313" key="2">
    <source>
        <dbReference type="EMBL" id="OBB89111.1"/>
    </source>
</evidence>
<dbReference type="Proteomes" id="UP000091914">
    <property type="component" value="Unassembled WGS sequence"/>
</dbReference>
<sequence>MTRIPYRDIGTLNDHARELTVERGSLNVYRTLANAENVFTGWMIAGRDALTSPVLSPRLRELVILRTGHLMDSPYEIGQHTGIAEKAGISAEQIAALAPTGGLEDAGFDDIELAVLLLTTELLVTKRVNAELFEEVRRGLGDEATVEVLMVIHRWAGLALMLNALDVDLDSQARITIPEPAP</sequence>
<protein>
    <submittedName>
        <fullName evidence="2">4-carboxy muconolactone decarboxylase</fullName>
    </submittedName>
</protein>
<reference evidence="2 3" key="1">
    <citation type="submission" date="2016-06" db="EMBL/GenBank/DDBJ databases">
        <authorList>
            <person name="Kjaerup R.B."/>
            <person name="Dalgaard T.S."/>
            <person name="Juul-Madsen H.R."/>
        </authorList>
    </citation>
    <scope>NUCLEOTIDE SEQUENCE [LARGE SCALE GENOMIC DNA]</scope>
    <source>
        <strain evidence="2 3">852002-51834_SCH5396731</strain>
    </source>
</reference>
<proteinExistence type="predicted"/>
<dbReference type="OrthoDB" id="4617682at2"/>
<dbReference type="Gene3D" id="1.20.1290.10">
    <property type="entry name" value="AhpD-like"/>
    <property type="match status" value="1"/>
</dbReference>
<dbReference type="PANTHER" id="PTHR34846">
    <property type="entry name" value="4-CARBOXYMUCONOLACTONE DECARBOXYLASE FAMILY PROTEIN (AFU_ORTHOLOGUE AFUA_6G11590)"/>
    <property type="match status" value="1"/>
</dbReference>
<gene>
    <name evidence="2" type="ORF">A5760_22980</name>
</gene>
<name>A0A1A0W111_9MYCO</name>
<evidence type="ECO:0000313" key="3">
    <source>
        <dbReference type="Proteomes" id="UP000091914"/>
    </source>
</evidence>
<accession>A0A1A0W111</accession>